<accession>A0A9P7JQ71</accession>
<dbReference type="RefSeq" id="XP_041288418.1">
    <property type="nucleotide sequence ID" value="XM_041443586.1"/>
</dbReference>
<dbReference type="EMBL" id="JABBWM010000067">
    <property type="protein sequence ID" value="KAG2097022.1"/>
    <property type="molecule type" value="Genomic_DNA"/>
</dbReference>
<feature type="non-terminal residue" evidence="1">
    <location>
        <position position="1"/>
    </location>
</feature>
<dbReference type="GeneID" id="64705845"/>
<dbReference type="Proteomes" id="UP000823399">
    <property type="component" value="Unassembled WGS sequence"/>
</dbReference>
<name>A0A9P7JQ71_9AGAM</name>
<gene>
    <name evidence="1" type="ORF">F5147DRAFT_816938</name>
</gene>
<organism evidence="1 2">
    <name type="scientific">Suillus discolor</name>
    <dbReference type="NCBI Taxonomy" id="1912936"/>
    <lineage>
        <taxon>Eukaryota</taxon>
        <taxon>Fungi</taxon>
        <taxon>Dikarya</taxon>
        <taxon>Basidiomycota</taxon>
        <taxon>Agaricomycotina</taxon>
        <taxon>Agaricomycetes</taxon>
        <taxon>Agaricomycetidae</taxon>
        <taxon>Boletales</taxon>
        <taxon>Suillineae</taxon>
        <taxon>Suillaceae</taxon>
        <taxon>Suillus</taxon>
    </lineage>
</organism>
<proteinExistence type="predicted"/>
<protein>
    <submittedName>
        <fullName evidence="1">Uncharacterized protein</fullName>
    </submittedName>
</protein>
<reference evidence="1" key="1">
    <citation type="journal article" date="2020" name="New Phytol.">
        <title>Comparative genomics reveals dynamic genome evolution in host specialist ectomycorrhizal fungi.</title>
        <authorList>
            <person name="Lofgren L.A."/>
            <person name="Nguyen N.H."/>
            <person name="Vilgalys R."/>
            <person name="Ruytinx J."/>
            <person name="Liao H.L."/>
            <person name="Branco S."/>
            <person name="Kuo A."/>
            <person name="LaButti K."/>
            <person name="Lipzen A."/>
            <person name="Andreopoulos W."/>
            <person name="Pangilinan J."/>
            <person name="Riley R."/>
            <person name="Hundley H."/>
            <person name="Na H."/>
            <person name="Barry K."/>
            <person name="Grigoriev I.V."/>
            <person name="Stajich J.E."/>
            <person name="Kennedy P.G."/>
        </authorList>
    </citation>
    <scope>NUCLEOTIDE SEQUENCE</scope>
    <source>
        <strain evidence="1">FC423</strain>
    </source>
</reference>
<evidence type="ECO:0000313" key="1">
    <source>
        <dbReference type="EMBL" id="KAG2097022.1"/>
    </source>
</evidence>
<sequence length="482" mass="53608">DIPSGEHFGLVTSSFATTFGGLLDIKTEDLEPPVELNMTGPKLLEAPSSDGDEVDLALQSARSEMLAELNIDPQLLYQPQAPTRPPTMATMPMAEVSDASKAKSKKRKAYDIIVVSESEPEDSGQPRAVACKRPHKIVQHLTTTGPHAPEVSASPTDQRILSATLDHYLKLRSRLPYCKAPSHCQLPEVTPGNSTPPATTVNGPVATTINSTTLAAILRPPGMSCSQHFFTITMSIDARAMKISSNIEFHLFMDMRAEFTWISFKMTPKQWAVVTETYNSCLEEKNYANGLQTVRKNPQALLRKLGEVEVIVMNRVVKNDFKSCSGSETFWRRHCHVIELIKTESGKKIRKAHTCSHCKTNMYPGPENSGAKQVSQTEPPPPWPQPPGIFSDGKCFHLCAFLETVKQIYKQVFLQLSGESPALEQEAFAMMLLDRTTTLESGTVLFKLYEELEIDATMPDALLTEHNCIKHLRVEYLQEHWA</sequence>
<comment type="caution">
    <text evidence="1">The sequence shown here is derived from an EMBL/GenBank/DDBJ whole genome shotgun (WGS) entry which is preliminary data.</text>
</comment>
<keyword evidence="2" id="KW-1185">Reference proteome</keyword>
<dbReference type="OrthoDB" id="2651057at2759"/>
<dbReference type="AlphaFoldDB" id="A0A9P7JQ71"/>
<evidence type="ECO:0000313" key="2">
    <source>
        <dbReference type="Proteomes" id="UP000823399"/>
    </source>
</evidence>